<dbReference type="InterPro" id="IPR029063">
    <property type="entry name" value="SAM-dependent_MTases_sf"/>
</dbReference>
<dbReference type="Proteomes" id="UP000601435">
    <property type="component" value="Unassembled WGS sequence"/>
</dbReference>
<feature type="compositionally biased region" description="Basic and acidic residues" evidence="1">
    <location>
        <begin position="214"/>
        <end position="224"/>
    </location>
</feature>
<keyword evidence="3" id="KW-1185">Reference proteome</keyword>
<evidence type="ECO:0000313" key="2">
    <source>
        <dbReference type="EMBL" id="CAE7884277.1"/>
    </source>
</evidence>
<comment type="caution">
    <text evidence="2">The sequence shown here is derived from an EMBL/GenBank/DDBJ whole genome shotgun (WGS) entry which is preliminary data.</text>
</comment>
<dbReference type="Gene3D" id="3.40.50.150">
    <property type="entry name" value="Vaccinia Virus protein VP39"/>
    <property type="match status" value="1"/>
</dbReference>
<feature type="region of interest" description="Disordered" evidence="1">
    <location>
        <begin position="1"/>
        <end position="20"/>
    </location>
</feature>
<feature type="region of interest" description="Disordered" evidence="1">
    <location>
        <begin position="200"/>
        <end position="238"/>
    </location>
</feature>
<feature type="non-terminal residue" evidence="2">
    <location>
        <position position="1"/>
    </location>
</feature>
<evidence type="ECO:0000256" key="1">
    <source>
        <dbReference type="SAM" id="MobiDB-lite"/>
    </source>
</evidence>
<dbReference type="EMBL" id="CAJNJA010064827">
    <property type="protein sequence ID" value="CAE7884277.1"/>
    <property type="molecule type" value="Genomic_DNA"/>
</dbReference>
<name>A0A813AZD4_9DINO</name>
<organism evidence="2 3">
    <name type="scientific">Symbiodinium necroappetens</name>
    <dbReference type="NCBI Taxonomy" id="1628268"/>
    <lineage>
        <taxon>Eukaryota</taxon>
        <taxon>Sar</taxon>
        <taxon>Alveolata</taxon>
        <taxon>Dinophyceae</taxon>
        <taxon>Suessiales</taxon>
        <taxon>Symbiodiniaceae</taxon>
        <taxon>Symbiodinium</taxon>
    </lineage>
</organism>
<dbReference type="OrthoDB" id="438536at2759"/>
<evidence type="ECO:0000313" key="3">
    <source>
        <dbReference type="Proteomes" id="UP000601435"/>
    </source>
</evidence>
<accession>A0A813AZD4</accession>
<dbReference type="AlphaFoldDB" id="A0A813AZD4"/>
<dbReference type="SUPFAM" id="SSF53335">
    <property type="entry name" value="S-adenosyl-L-methionine-dependent methyltransferases"/>
    <property type="match status" value="1"/>
</dbReference>
<gene>
    <name evidence="2" type="ORF">SNEC2469_LOCUS29151</name>
</gene>
<sequence>MSQSPAAKVDDYDDPLPEQQQAQLQRDWQQAYGFSIEPHLEPSDTLRARIFREFRRKSLTVLEVKKIKSVLSSTSPASQEQVTLQGSVTLHFSKEALQSVNTIIDYYFGLRILANAWALAGNYMVTDPDSVERRMIKLDDAINYADSCLRDTVQFGGGSLAWLQKNDTLTRGLMASKVRRGWSAGHSLREALHETHLEWRSPVSKGQAPVATPVKDDRKRKGLELDIPTPPKASRPSSQVQTVSTLKGGRRLCKPFNDGRGCSGDCGDVHGCDVRDASGPRGGAQVTGCAVPESVGLACVQLLDQHFREPVTNHRRDVLRESANANYFILGHFSHSPRNGITALTKQLPQVVTQLCTFLCACFPELEWSSIAISHNELAGAGSGSSVAAGQLHATAPFQGERWVSSEAYRVVQLKGPQPRLEAKLGSQDATPVRRVLSSQARESLFAQDAAQELAAARPVTWRGRGDLLQVPWAKAAKGRWLVIDLWSGISGLCVTLLSLGLQFHCIAAESDESAVRCARHCFPSIVHVPLVEQITVETILPYLKRRQIRGIIVGGGSPCQPNSILNKSGQGLMDSRAHQPQLLCKLLQALRQHPLCRALEVVGFLEN</sequence>
<reference evidence="2" key="1">
    <citation type="submission" date="2021-02" db="EMBL/GenBank/DDBJ databases">
        <authorList>
            <person name="Dougan E. K."/>
            <person name="Rhodes N."/>
            <person name="Thang M."/>
            <person name="Chan C."/>
        </authorList>
    </citation>
    <scope>NUCLEOTIDE SEQUENCE</scope>
</reference>
<protein>
    <submittedName>
        <fullName evidence="2">Uncharacterized protein</fullName>
    </submittedName>
</protein>
<proteinExistence type="predicted"/>